<dbReference type="AlphaFoldDB" id="A0A858RLE6"/>
<proteinExistence type="inferred from homology"/>
<evidence type="ECO:0000259" key="8">
    <source>
        <dbReference type="PROSITE" id="PS50862"/>
    </source>
</evidence>
<keyword evidence="2 7" id="KW-0436">Ligase</keyword>
<keyword evidence="3 7" id="KW-0547">Nucleotide-binding</keyword>
<dbReference type="GO" id="GO:0006421">
    <property type="term" value="P:asparaginyl-tRNA aminoacylation"/>
    <property type="evidence" value="ECO:0007669"/>
    <property type="project" value="UniProtKB-UniRule"/>
</dbReference>
<dbReference type="PANTHER" id="PTHR22594:SF34">
    <property type="entry name" value="ASPARAGINE--TRNA LIGASE, MITOCHONDRIAL-RELATED"/>
    <property type="match status" value="1"/>
</dbReference>
<dbReference type="FunFam" id="3.30.930.10:FF:000016">
    <property type="entry name" value="Asparagine--tRNA ligase"/>
    <property type="match status" value="1"/>
</dbReference>
<gene>
    <name evidence="7 9" type="primary">asnS</name>
    <name evidence="9" type="ORF">HHL09_18380</name>
</gene>
<dbReference type="InterPro" id="IPR006195">
    <property type="entry name" value="aa-tRNA-synth_II"/>
</dbReference>
<reference evidence="9 10" key="1">
    <citation type="submission" date="2020-04" db="EMBL/GenBank/DDBJ databases">
        <title>Luteolibacter sp. G-1-1-1 isolated from soil.</title>
        <authorList>
            <person name="Dahal R.H."/>
        </authorList>
    </citation>
    <scope>NUCLEOTIDE SEQUENCE [LARGE SCALE GENOMIC DNA]</scope>
    <source>
        <strain evidence="9 10">G-1-1-1</strain>
    </source>
</reference>
<dbReference type="GO" id="GO:0004816">
    <property type="term" value="F:asparagine-tRNA ligase activity"/>
    <property type="evidence" value="ECO:0007669"/>
    <property type="project" value="UniProtKB-UniRule"/>
</dbReference>
<keyword evidence="5 7" id="KW-0648">Protein biosynthesis</keyword>
<protein>
    <recommendedName>
        <fullName evidence="7">Asparagine--tRNA ligase</fullName>
        <ecNumber evidence="7">6.1.1.22</ecNumber>
    </recommendedName>
    <alternativeName>
        <fullName evidence="7">Asparaginyl-tRNA synthetase</fullName>
        <shortName evidence="7">AsnRS</shortName>
    </alternativeName>
</protein>
<dbReference type="InterPro" id="IPR004522">
    <property type="entry name" value="Asn-tRNA-ligase"/>
</dbReference>
<dbReference type="SUPFAM" id="SSF55681">
    <property type="entry name" value="Class II aaRS and biotin synthetases"/>
    <property type="match status" value="1"/>
</dbReference>
<dbReference type="CDD" id="cd04318">
    <property type="entry name" value="EcAsnRS_like_N"/>
    <property type="match status" value="1"/>
</dbReference>
<dbReference type="SUPFAM" id="SSF50249">
    <property type="entry name" value="Nucleic acid-binding proteins"/>
    <property type="match status" value="1"/>
</dbReference>
<dbReference type="Proteomes" id="UP000501812">
    <property type="component" value="Chromosome"/>
</dbReference>
<dbReference type="Pfam" id="PF00152">
    <property type="entry name" value="tRNA-synt_2"/>
    <property type="match status" value="1"/>
</dbReference>
<keyword evidence="7" id="KW-0963">Cytoplasm</keyword>
<accession>A0A858RLE6</accession>
<name>A0A858RLE6_9BACT</name>
<dbReference type="GO" id="GO:0005524">
    <property type="term" value="F:ATP binding"/>
    <property type="evidence" value="ECO:0007669"/>
    <property type="project" value="UniProtKB-UniRule"/>
</dbReference>
<dbReference type="Gene3D" id="2.40.50.140">
    <property type="entry name" value="Nucleic acid-binding proteins"/>
    <property type="match status" value="1"/>
</dbReference>
<comment type="catalytic activity">
    <reaction evidence="7">
        <text>tRNA(Asn) + L-asparagine + ATP = L-asparaginyl-tRNA(Asn) + AMP + diphosphate + H(+)</text>
        <dbReference type="Rhea" id="RHEA:11180"/>
        <dbReference type="Rhea" id="RHEA-COMP:9659"/>
        <dbReference type="Rhea" id="RHEA-COMP:9674"/>
        <dbReference type="ChEBI" id="CHEBI:15378"/>
        <dbReference type="ChEBI" id="CHEBI:30616"/>
        <dbReference type="ChEBI" id="CHEBI:33019"/>
        <dbReference type="ChEBI" id="CHEBI:58048"/>
        <dbReference type="ChEBI" id="CHEBI:78442"/>
        <dbReference type="ChEBI" id="CHEBI:78515"/>
        <dbReference type="ChEBI" id="CHEBI:456215"/>
        <dbReference type="EC" id="6.1.1.22"/>
    </reaction>
</comment>
<dbReference type="EC" id="6.1.1.22" evidence="7"/>
<dbReference type="InterPro" id="IPR004365">
    <property type="entry name" value="NA-bd_OB_tRNA"/>
</dbReference>
<sequence length="455" mass="51111">MRSLIRDLLLSTATAESIHAAGWVRTRRDSKGFSFLELNDGSCMGNLQVIADAGIPGSEDLAKMSTGASVSVEGKLVASQGGGQAWEVQATSIRLLGEAPDDFPLQKKGHSPEFLRSIAHLRPRTNLYGAMFRVRSRMSHAVHRFFAERHFHYIHTPIITASDCEGAGEMFRVTTLDPVAGKAKSYAEDFFGKAAHLTVSGQLEGELFACALGNIYTFGPTFRAENSNTSRHAAEFWMIEPEMAFCDLQGDMDLAESMVKYLVKEALDGQDGDLSIFEKFVDKGLRERLEFVADNPFERVSYTEAVEILKKSGKSFEYPVEYGLNLQSEHERWLTEEHFKKPTTVFNYPKEIKPFYMRLNDDDKTVTAMDLLVPGIGEIVGGSQREERLDVLIENMERHGLSMEDYAWYVDTRKYGTVPHAGFGMGFERMLMFVTGMQNIRDVIPFARTPGHCEF</sequence>
<dbReference type="Gene3D" id="3.30.930.10">
    <property type="entry name" value="Bira Bifunctional Protein, Domain 2"/>
    <property type="match status" value="1"/>
</dbReference>
<dbReference type="InterPro" id="IPR045864">
    <property type="entry name" value="aa-tRNA-synth_II/BPL/LPL"/>
</dbReference>
<dbReference type="CDD" id="cd00776">
    <property type="entry name" value="AsxRS_core"/>
    <property type="match status" value="1"/>
</dbReference>
<dbReference type="InterPro" id="IPR002312">
    <property type="entry name" value="Asp/Asn-tRNA-synth_IIb"/>
</dbReference>
<evidence type="ECO:0000256" key="2">
    <source>
        <dbReference type="ARBA" id="ARBA00022598"/>
    </source>
</evidence>
<feature type="domain" description="Aminoacyl-transfer RNA synthetases class-II family profile" evidence="8">
    <location>
        <begin position="127"/>
        <end position="445"/>
    </location>
</feature>
<comment type="subcellular location">
    <subcellularLocation>
        <location evidence="7">Cytoplasm</location>
    </subcellularLocation>
</comment>
<evidence type="ECO:0000313" key="10">
    <source>
        <dbReference type="Proteomes" id="UP000501812"/>
    </source>
</evidence>
<evidence type="ECO:0000256" key="5">
    <source>
        <dbReference type="ARBA" id="ARBA00022917"/>
    </source>
</evidence>
<dbReference type="KEGG" id="luo:HHL09_18380"/>
<keyword evidence="4 7" id="KW-0067">ATP-binding</keyword>
<evidence type="ECO:0000256" key="3">
    <source>
        <dbReference type="ARBA" id="ARBA00022741"/>
    </source>
</evidence>
<dbReference type="NCBIfam" id="NF003037">
    <property type="entry name" value="PRK03932.1"/>
    <property type="match status" value="1"/>
</dbReference>
<dbReference type="NCBIfam" id="TIGR00457">
    <property type="entry name" value="asnS"/>
    <property type="match status" value="1"/>
</dbReference>
<comment type="subunit">
    <text evidence="7">Homodimer.</text>
</comment>
<evidence type="ECO:0000256" key="4">
    <source>
        <dbReference type="ARBA" id="ARBA00022840"/>
    </source>
</evidence>
<evidence type="ECO:0000256" key="6">
    <source>
        <dbReference type="ARBA" id="ARBA00023146"/>
    </source>
</evidence>
<dbReference type="HAMAP" id="MF_00534">
    <property type="entry name" value="Asn_tRNA_synth"/>
    <property type="match status" value="1"/>
</dbReference>
<dbReference type="PROSITE" id="PS50862">
    <property type="entry name" value="AA_TRNA_LIGASE_II"/>
    <property type="match status" value="1"/>
</dbReference>
<dbReference type="GO" id="GO:0005737">
    <property type="term" value="C:cytoplasm"/>
    <property type="evidence" value="ECO:0007669"/>
    <property type="project" value="UniProtKB-SubCell"/>
</dbReference>
<evidence type="ECO:0000256" key="1">
    <source>
        <dbReference type="ARBA" id="ARBA00008226"/>
    </source>
</evidence>
<organism evidence="9 10">
    <name type="scientific">Luteolibacter luteus</name>
    <dbReference type="NCBI Taxonomy" id="2728835"/>
    <lineage>
        <taxon>Bacteria</taxon>
        <taxon>Pseudomonadati</taxon>
        <taxon>Verrucomicrobiota</taxon>
        <taxon>Verrucomicrobiia</taxon>
        <taxon>Verrucomicrobiales</taxon>
        <taxon>Verrucomicrobiaceae</taxon>
        <taxon>Luteolibacter</taxon>
    </lineage>
</organism>
<dbReference type="Pfam" id="PF01336">
    <property type="entry name" value="tRNA_anti-codon"/>
    <property type="match status" value="1"/>
</dbReference>
<keyword evidence="6 7" id="KW-0030">Aminoacyl-tRNA synthetase</keyword>
<keyword evidence="10" id="KW-1185">Reference proteome</keyword>
<dbReference type="RefSeq" id="WP_169456088.1">
    <property type="nucleotide sequence ID" value="NZ_CP051774.1"/>
</dbReference>
<evidence type="ECO:0000313" key="9">
    <source>
        <dbReference type="EMBL" id="QJE97662.1"/>
    </source>
</evidence>
<dbReference type="InterPro" id="IPR004364">
    <property type="entry name" value="Aa-tRNA-synt_II"/>
</dbReference>
<dbReference type="PRINTS" id="PR01042">
    <property type="entry name" value="TRNASYNTHASP"/>
</dbReference>
<dbReference type="PANTHER" id="PTHR22594">
    <property type="entry name" value="ASPARTYL/LYSYL-TRNA SYNTHETASE"/>
    <property type="match status" value="1"/>
</dbReference>
<evidence type="ECO:0000256" key="7">
    <source>
        <dbReference type="HAMAP-Rule" id="MF_00534"/>
    </source>
</evidence>
<dbReference type="InterPro" id="IPR012340">
    <property type="entry name" value="NA-bd_OB-fold"/>
</dbReference>
<dbReference type="EMBL" id="CP051774">
    <property type="protein sequence ID" value="QJE97662.1"/>
    <property type="molecule type" value="Genomic_DNA"/>
</dbReference>
<comment type="similarity">
    <text evidence="1 7">Belongs to the class-II aminoacyl-tRNA synthetase family.</text>
</comment>
<dbReference type="GO" id="GO:0003676">
    <property type="term" value="F:nucleic acid binding"/>
    <property type="evidence" value="ECO:0007669"/>
    <property type="project" value="InterPro"/>
</dbReference>